<feature type="compositionally biased region" description="Polar residues" evidence="3">
    <location>
        <begin position="781"/>
        <end position="792"/>
    </location>
</feature>
<evidence type="ECO:0000256" key="1">
    <source>
        <dbReference type="ARBA" id="ARBA00004442"/>
    </source>
</evidence>
<reference evidence="5" key="1">
    <citation type="journal article" date="2014" name="Int. J. Syst. Evol. Microbiol.">
        <title>Complete genome sequence of Corynebacterium casei LMG S-19264T (=DSM 44701T), isolated from a smear-ripened cheese.</title>
        <authorList>
            <consortium name="US DOE Joint Genome Institute (JGI-PGF)"/>
            <person name="Walter F."/>
            <person name="Albersmeier A."/>
            <person name="Kalinowski J."/>
            <person name="Ruckert C."/>
        </authorList>
    </citation>
    <scope>NUCLEOTIDE SEQUENCE</scope>
    <source>
        <strain evidence="5">JCM 31311</strain>
    </source>
</reference>
<evidence type="ECO:0008006" key="7">
    <source>
        <dbReference type="Google" id="ProtNLM"/>
    </source>
</evidence>
<dbReference type="Pfam" id="PF07963">
    <property type="entry name" value="N_methyl"/>
    <property type="match status" value="1"/>
</dbReference>
<dbReference type="NCBIfam" id="TIGR02532">
    <property type="entry name" value="IV_pilin_GFxxxE"/>
    <property type="match status" value="1"/>
</dbReference>
<name>A0A918FJ61_9DEIO</name>
<protein>
    <recommendedName>
        <fullName evidence="7">Prepilin-type N-terminal cleavage/methylation domain-containing protein</fullName>
    </recommendedName>
</protein>
<evidence type="ECO:0000256" key="4">
    <source>
        <dbReference type="SAM" id="Phobius"/>
    </source>
</evidence>
<dbReference type="GO" id="GO:0009279">
    <property type="term" value="C:cell outer membrane"/>
    <property type="evidence" value="ECO:0007669"/>
    <property type="project" value="UniProtKB-SubCell"/>
</dbReference>
<keyword evidence="2" id="KW-0998">Cell outer membrane</keyword>
<gene>
    <name evidence="5" type="ORF">GCM10008957_54550</name>
</gene>
<keyword evidence="4" id="KW-0472">Membrane</keyword>
<comment type="subcellular location">
    <subcellularLocation>
        <location evidence="1">Cell outer membrane</location>
    </subcellularLocation>
</comment>
<dbReference type="InterPro" id="IPR012902">
    <property type="entry name" value="N_methyl_site"/>
</dbReference>
<sequence>MTHPARPRAIGSHPQDIPPNAVLRRPELFLDSQELPMPHPPPTRRSQYGFTLIETLIAVVIGVVIVGLVVAAFPRVSQQLAGRAQDASASINVTKQVQIFQEAFRSGGFASFINADSHSLDAVFTLRGAVIVPLQNDIHAQTLLYIPGLNAAVGDEVLLVAANGVAKLETVRSHPDTTHYVVDCPTGLPSDNTILAWPARRLAFDLRSGQIRRTTQGRTDTLGSSAGLGFSYVYQTPSGTFIRDPQGAPANTTSAGTLFGFIPMAIDAGTNIDRLAMVPLHPQKITRMLGCAEMGLTIPNEAQVKVTILGVPSGSTPDVTVHGPDSSVEGQRPVVSTAYMPVKPGSYSLTANDIVAGGETYSVTVGGSPAKLFDTWGTAFLQAKYVVSTGGVHLTVAGLPGSNGTNLSIKGQTPFSKTGLTNGSYEVHGLLPGTYLLAGTSSTVGSATYTAPAVMLTVLAGQQTNATLTFTAPAAVSPTPPAPIANTPVGDLRIQVSGLNGQSALAQIAGASNYSLYLTDGVTTVQNLPTGSYVLTPSNVGSTRPQSPSNTLTITEGQTTTVVVTYISPPVPVSPPAVAADVGSLKIIVQGLNGHTASATLIGPSNLRLTLADGSLRIDYLPVGDYVLRPSNSGTFVPASPAYAIHIEKNQLQSVVVKYADAQPKGNITLRVIGLPESTGTSVYVQGPTTIRMDGSRSTTPMAANNIPTGTYSVNAPTAVNSNGVTVTPTITPTKIFDLPSDTTIFVTVDYSASSPPATTPPDAGNTGGGSTSCPAGWSFEQCNANGWNGSATDPDHPHDPTFCAQNPGYANCGGSSGGNSDPPKEPKHDPS</sequence>
<feature type="compositionally biased region" description="Basic and acidic residues" evidence="3">
    <location>
        <begin position="823"/>
        <end position="832"/>
    </location>
</feature>
<dbReference type="EMBL" id="BMQL01000087">
    <property type="protein sequence ID" value="GGR38546.1"/>
    <property type="molecule type" value="Genomic_DNA"/>
</dbReference>
<feature type="region of interest" description="Disordered" evidence="3">
    <location>
        <begin position="1"/>
        <end position="20"/>
    </location>
</feature>
<dbReference type="AlphaFoldDB" id="A0A918FJ61"/>
<feature type="region of interest" description="Disordered" evidence="3">
    <location>
        <begin position="753"/>
        <end position="832"/>
    </location>
</feature>
<evidence type="ECO:0000256" key="2">
    <source>
        <dbReference type="ARBA" id="ARBA00023237"/>
    </source>
</evidence>
<proteinExistence type="predicted"/>
<accession>A0A918FJ61</accession>
<keyword evidence="4" id="KW-0812">Transmembrane</keyword>
<evidence type="ECO:0000313" key="6">
    <source>
        <dbReference type="Proteomes" id="UP000603865"/>
    </source>
</evidence>
<keyword evidence="6" id="KW-1185">Reference proteome</keyword>
<evidence type="ECO:0000256" key="3">
    <source>
        <dbReference type="SAM" id="MobiDB-lite"/>
    </source>
</evidence>
<dbReference type="Proteomes" id="UP000603865">
    <property type="component" value="Unassembled WGS sequence"/>
</dbReference>
<organism evidence="5 6">
    <name type="scientific">Deinococcus ruber</name>
    <dbReference type="NCBI Taxonomy" id="1848197"/>
    <lineage>
        <taxon>Bacteria</taxon>
        <taxon>Thermotogati</taxon>
        <taxon>Deinococcota</taxon>
        <taxon>Deinococci</taxon>
        <taxon>Deinococcales</taxon>
        <taxon>Deinococcaceae</taxon>
        <taxon>Deinococcus</taxon>
    </lineage>
</organism>
<evidence type="ECO:0000313" key="5">
    <source>
        <dbReference type="EMBL" id="GGR38546.1"/>
    </source>
</evidence>
<keyword evidence="4" id="KW-1133">Transmembrane helix</keyword>
<feature type="transmembrane region" description="Helical" evidence="4">
    <location>
        <begin position="52"/>
        <end position="73"/>
    </location>
</feature>
<comment type="caution">
    <text evidence="5">The sequence shown here is derived from an EMBL/GenBank/DDBJ whole genome shotgun (WGS) entry which is preliminary data.</text>
</comment>
<reference evidence="5" key="2">
    <citation type="submission" date="2020-09" db="EMBL/GenBank/DDBJ databases">
        <authorList>
            <person name="Sun Q."/>
            <person name="Ohkuma M."/>
        </authorList>
    </citation>
    <scope>NUCLEOTIDE SEQUENCE</scope>
    <source>
        <strain evidence="5">JCM 31311</strain>
    </source>
</reference>